<evidence type="ECO:0000313" key="2">
    <source>
        <dbReference type="Proteomes" id="UP000183015"/>
    </source>
</evidence>
<accession>A0A1H8BBX9</accession>
<dbReference type="Proteomes" id="UP000183015">
    <property type="component" value="Unassembled WGS sequence"/>
</dbReference>
<protein>
    <submittedName>
        <fullName evidence="1">Uncharacterized protein</fullName>
    </submittedName>
</protein>
<proteinExistence type="predicted"/>
<evidence type="ECO:0000313" key="1">
    <source>
        <dbReference type="EMBL" id="SEM79614.1"/>
    </source>
</evidence>
<dbReference type="STRING" id="235985.SAMN05414137_1604"/>
<reference evidence="2" key="1">
    <citation type="submission" date="2016-10" db="EMBL/GenBank/DDBJ databases">
        <authorList>
            <person name="Varghese N."/>
        </authorList>
    </citation>
    <scope>NUCLEOTIDE SEQUENCE [LARGE SCALE GENOMIC DNA]</scope>
    <source>
        <strain evidence="2">DSM 45096 / BCRC 16803 / CGMCC 4.1857 / CIP 109030 / JCM 12277 / KCTC 19219 / NBRC 100920 / 33214</strain>
    </source>
</reference>
<dbReference type="RefSeq" id="WP_042449443.1">
    <property type="nucleotide sequence ID" value="NZ_BBPN01000016.1"/>
</dbReference>
<gene>
    <name evidence="1" type="ORF">SAMN05414137_1604</name>
</gene>
<dbReference type="AlphaFoldDB" id="A0A1H8BBX9"/>
<organism evidence="1 2">
    <name type="scientific">Streptacidiphilus jiangxiensis</name>
    <dbReference type="NCBI Taxonomy" id="235985"/>
    <lineage>
        <taxon>Bacteria</taxon>
        <taxon>Bacillati</taxon>
        <taxon>Actinomycetota</taxon>
        <taxon>Actinomycetes</taxon>
        <taxon>Kitasatosporales</taxon>
        <taxon>Streptomycetaceae</taxon>
        <taxon>Streptacidiphilus</taxon>
    </lineage>
</organism>
<name>A0A1H8BBX9_STRJI</name>
<dbReference type="OrthoDB" id="4151024at2"/>
<keyword evidence="2" id="KW-1185">Reference proteome</keyword>
<dbReference type="EMBL" id="FOAZ01000060">
    <property type="protein sequence ID" value="SEM79614.1"/>
    <property type="molecule type" value="Genomic_DNA"/>
</dbReference>
<sequence length="193" mass="21232">MASVDQTLTELIRAFPCSYPDRTQALHHVLVVLGTGHEWRDGSLVQRFDSDGRNCLDVHGQFKLSAEQADHMREYGDEVPQELLDGTCPAEHLRPLAADLARTPGPLLEDPYPACTSAPLFTVPADADDDWVEAAREIAAVVLPLWAAPSAYELAIESSLTDTQRAYVTSQRTEALDLLERRFGPGFLTSTGR</sequence>